<dbReference type="PRINTS" id="PR00081">
    <property type="entry name" value="GDHRDH"/>
</dbReference>
<dbReference type="STRING" id="1134435.AC731_005965"/>
<dbReference type="PANTHER" id="PTHR45458:SF1">
    <property type="entry name" value="SHORT CHAIN DEHYDROGENASE"/>
    <property type="match status" value="1"/>
</dbReference>
<dbReference type="Pfam" id="PF13561">
    <property type="entry name" value="adh_short_C2"/>
    <property type="match status" value="1"/>
</dbReference>
<reference evidence="2" key="1">
    <citation type="submission" date="2016-03" db="EMBL/GenBank/DDBJ databases">
        <authorList>
            <person name="Ma C."/>
            <person name="Zhou S."/>
            <person name="Yang G."/>
        </authorList>
    </citation>
    <scope>NUCLEOTIDE SEQUENCE [LARGE SCALE GENOMIC DNA]</scope>
    <source>
        <strain evidence="2">SgZ-1</strain>
    </source>
</reference>
<dbReference type="RefSeq" id="WP_048704031.1">
    <property type="nucleotide sequence ID" value="NZ_CP014646.1"/>
</dbReference>
<dbReference type="InterPro" id="IPR002347">
    <property type="entry name" value="SDR_fam"/>
</dbReference>
<dbReference type="SUPFAM" id="SSF51735">
    <property type="entry name" value="NAD(P)-binding Rossmann-fold domains"/>
    <property type="match status" value="1"/>
</dbReference>
<sequence length="238" mass="25395">MNLTPVLMNSLPEGYTALVAGASGAIGQAFVRQLRADPRCGRIIELSRQSTPPLLLDDEASLADCARMLAAQSPLHLVIDATGALSIDGQGPEKRLEELQAARLQRAMTINAIGPALLLRHLHPLLATGERVIWAKLSARVGSIEDNRKGGWYGYRASKAALNMLLQTAAIEVARRRPLAVVAALQPGTVRSRLSAPFVGDAAMEPDAAACGLLAALDRLEASGRAHFIDYSGEHIPW</sequence>
<dbReference type="KEGG" id="thu:AC731_005965"/>
<organism evidence="1 2">
    <name type="scientific">Thauera humireducens</name>
    <dbReference type="NCBI Taxonomy" id="1134435"/>
    <lineage>
        <taxon>Bacteria</taxon>
        <taxon>Pseudomonadati</taxon>
        <taxon>Pseudomonadota</taxon>
        <taxon>Betaproteobacteria</taxon>
        <taxon>Rhodocyclales</taxon>
        <taxon>Zoogloeaceae</taxon>
        <taxon>Thauera</taxon>
    </lineage>
</organism>
<dbReference type="Proteomes" id="UP000036902">
    <property type="component" value="Chromosome"/>
</dbReference>
<dbReference type="InterPro" id="IPR052184">
    <property type="entry name" value="SDR_enzymes"/>
</dbReference>
<evidence type="ECO:0000313" key="2">
    <source>
        <dbReference type="Proteomes" id="UP000036902"/>
    </source>
</evidence>
<dbReference type="PANTHER" id="PTHR45458">
    <property type="entry name" value="SHORT-CHAIN DEHYDROGENASE/REDUCTASE SDR"/>
    <property type="match status" value="1"/>
</dbReference>
<proteinExistence type="predicted"/>
<dbReference type="Gene3D" id="3.40.50.720">
    <property type="entry name" value="NAD(P)-binding Rossmann-like Domain"/>
    <property type="match status" value="1"/>
</dbReference>
<dbReference type="EMBL" id="CP014646">
    <property type="protein sequence ID" value="AMO36521.1"/>
    <property type="molecule type" value="Genomic_DNA"/>
</dbReference>
<gene>
    <name evidence="1" type="ORF">AC731_005965</name>
</gene>
<dbReference type="GO" id="GO:0016616">
    <property type="term" value="F:oxidoreductase activity, acting on the CH-OH group of donors, NAD or NADP as acceptor"/>
    <property type="evidence" value="ECO:0007669"/>
    <property type="project" value="TreeGrafter"/>
</dbReference>
<keyword evidence="2" id="KW-1185">Reference proteome</keyword>
<name>A0A127K3H7_9RHOO</name>
<dbReference type="AlphaFoldDB" id="A0A127K3H7"/>
<protein>
    <submittedName>
        <fullName evidence="1">Short-chain dehydrogenase</fullName>
    </submittedName>
</protein>
<dbReference type="InterPro" id="IPR036291">
    <property type="entry name" value="NAD(P)-bd_dom_sf"/>
</dbReference>
<accession>A0A127K3H7</accession>
<evidence type="ECO:0000313" key="1">
    <source>
        <dbReference type="EMBL" id="AMO36521.1"/>
    </source>
</evidence>